<keyword evidence="2" id="KW-1185">Reference proteome</keyword>
<dbReference type="AlphaFoldDB" id="A0A840RDS5"/>
<dbReference type="Proteomes" id="UP000543030">
    <property type="component" value="Unassembled WGS sequence"/>
</dbReference>
<evidence type="ECO:0000313" key="2">
    <source>
        <dbReference type="Proteomes" id="UP000543030"/>
    </source>
</evidence>
<reference evidence="1 2" key="1">
    <citation type="submission" date="2020-08" db="EMBL/GenBank/DDBJ databases">
        <title>Genomic Encyclopedia of Type Strains, Phase IV (KMG-IV): sequencing the most valuable type-strain genomes for metagenomic binning, comparative biology and taxonomic classification.</title>
        <authorList>
            <person name="Goeker M."/>
        </authorList>
    </citation>
    <scope>NUCLEOTIDE SEQUENCE [LARGE SCALE GENOMIC DNA]</scope>
    <source>
        <strain evidence="1 2">DSM 18233</strain>
    </source>
</reference>
<accession>A0A840RDS5</accession>
<sequence>MNSYLKTALVAIVAVAVVMRVDPLKKIVIGG</sequence>
<proteinExistence type="predicted"/>
<organism evidence="1 2">
    <name type="scientific">Silvimonas terrae</name>
    <dbReference type="NCBI Taxonomy" id="300266"/>
    <lineage>
        <taxon>Bacteria</taxon>
        <taxon>Pseudomonadati</taxon>
        <taxon>Pseudomonadota</taxon>
        <taxon>Betaproteobacteria</taxon>
        <taxon>Neisseriales</taxon>
        <taxon>Chitinibacteraceae</taxon>
        <taxon>Silvimonas</taxon>
    </lineage>
</organism>
<name>A0A840RDS5_9NEIS</name>
<evidence type="ECO:0000313" key="1">
    <source>
        <dbReference type="EMBL" id="MBB5190678.1"/>
    </source>
</evidence>
<protein>
    <submittedName>
        <fullName evidence="1">Uncharacterized protein</fullName>
    </submittedName>
</protein>
<dbReference type="EMBL" id="JACHHN010000002">
    <property type="protein sequence ID" value="MBB5190678.1"/>
    <property type="molecule type" value="Genomic_DNA"/>
</dbReference>
<comment type="caution">
    <text evidence="1">The sequence shown here is derived from an EMBL/GenBank/DDBJ whole genome shotgun (WGS) entry which is preliminary data.</text>
</comment>
<gene>
    <name evidence="1" type="ORF">HNQ50_001400</name>
</gene>